<dbReference type="Pfam" id="PF00888">
    <property type="entry name" value="Cullin"/>
    <property type="match status" value="1"/>
</dbReference>
<reference evidence="8" key="1">
    <citation type="submission" date="2020-11" db="EMBL/GenBank/DDBJ databases">
        <authorList>
            <consortium name="DOE Joint Genome Institute"/>
            <person name="Ahrendt S."/>
            <person name="Riley R."/>
            <person name="Andreopoulos W."/>
            <person name="Labutti K."/>
            <person name="Pangilinan J."/>
            <person name="Ruiz-Duenas F.J."/>
            <person name="Barrasa J.M."/>
            <person name="Sanchez-Garcia M."/>
            <person name="Camarero S."/>
            <person name="Miyauchi S."/>
            <person name="Serrano A."/>
            <person name="Linde D."/>
            <person name="Babiker R."/>
            <person name="Drula E."/>
            <person name="Ayuso-Fernandez I."/>
            <person name="Pacheco R."/>
            <person name="Padilla G."/>
            <person name="Ferreira P."/>
            <person name="Barriuso J."/>
            <person name="Kellner H."/>
            <person name="Castanera R."/>
            <person name="Alfaro M."/>
            <person name="Ramirez L."/>
            <person name="Pisabarro A.G."/>
            <person name="Kuo A."/>
            <person name="Tritt A."/>
            <person name="Lipzen A."/>
            <person name="He G."/>
            <person name="Yan M."/>
            <person name="Ng V."/>
            <person name="Cullen D."/>
            <person name="Martin F."/>
            <person name="Rosso M.-N."/>
            <person name="Henrissat B."/>
            <person name="Hibbett D."/>
            <person name="Martinez A.T."/>
            <person name="Grigoriev I.V."/>
        </authorList>
    </citation>
    <scope>NUCLEOTIDE SEQUENCE</scope>
    <source>
        <strain evidence="8">ATCC 90797</strain>
    </source>
</reference>
<evidence type="ECO:0000259" key="7">
    <source>
        <dbReference type="PROSITE" id="PS50069"/>
    </source>
</evidence>
<accession>A0A9P5ZNL9</accession>
<dbReference type="SUPFAM" id="SSF46785">
    <property type="entry name" value="Winged helix' DNA-binding domain"/>
    <property type="match status" value="1"/>
</dbReference>
<dbReference type="SMART" id="SM00884">
    <property type="entry name" value="Cullin_Nedd8"/>
    <property type="match status" value="1"/>
</dbReference>
<dbReference type="Gene3D" id="1.20.1310.10">
    <property type="entry name" value="Cullin Repeats"/>
    <property type="match status" value="4"/>
</dbReference>
<evidence type="ECO:0000256" key="4">
    <source>
        <dbReference type="PROSITE-ProRule" id="PRU00330"/>
    </source>
</evidence>
<evidence type="ECO:0000256" key="6">
    <source>
        <dbReference type="SAM" id="MobiDB-lite"/>
    </source>
</evidence>
<dbReference type="InterPro" id="IPR059120">
    <property type="entry name" value="Cullin-like_AB"/>
</dbReference>
<dbReference type="Gene3D" id="3.30.230.130">
    <property type="entry name" value="Cullin, Chain C, Domain 2"/>
    <property type="match status" value="1"/>
</dbReference>
<name>A0A9P5ZNL9_PLEER</name>
<keyword evidence="9" id="KW-1185">Reference proteome</keyword>
<dbReference type="InterPro" id="IPR019559">
    <property type="entry name" value="Cullin_neddylation_domain"/>
</dbReference>
<evidence type="ECO:0000313" key="9">
    <source>
        <dbReference type="Proteomes" id="UP000807025"/>
    </source>
</evidence>
<dbReference type="EMBL" id="MU154615">
    <property type="protein sequence ID" value="KAF9491607.1"/>
    <property type="molecule type" value="Genomic_DNA"/>
</dbReference>
<dbReference type="Proteomes" id="UP000807025">
    <property type="component" value="Unassembled WGS sequence"/>
</dbReference>
<dbReference type="Pfam" id="PF26557">
    <property type="entry name" value="Cullin_AB"/>
    <property type="match status" value="1"/>
</dbReference>
<dbReference type="InterPro" id="IPR036317">
    <property type="entry name" value="Cullin_homology_sf"/>
</dbReference>
<feature type="compositionally biased region" description="Low complexity" evidence="6">
    <location>
        <begin position="416"/>
        <end position="430"/>
    </location>
</feature>
<dbReference type="Pfam" id="PF10557">
    <property type="entry name" value="Cullin_Nedd8"/>
    <property type="match status" value="1"/>
</dbReference>
<feature type="domain" description="Cullin family profile" evidence="7">
    <location>
        <begin position="455"/>
        <end position="681"/>
    </location>
</feature>
<dbReference type="InterPro" id="IPR036388">
    <property type="entry name" value="WH-like_DNA-bd_sf"/>
</dbReference>
<dbReference type="InterPro" id="IPR045093">
    <property type="entry name" value="Cullin"/>
</dbReference>
<dbReference type="InterPro" id="IPR001373">
    <property type="entry name" value="Cullin_N"/>
</dbReference>
<dbReference type="GO" id="GO:0006511">
    <property type="term" value="P:ubiquitin-dependent protein catabolic process"/>
    <property type="evidence" value="ECO:0007669"/>
    <property type="project" value="InterPro"/>
</dbReference>
<evidence type="ECO:0000313" key="8">
    <source>
        <dbReference type="EMBL" id="KAF9491607.1"/>
    </source>
</evidence>
<dbReference type="AlphaFoldDB" id="A0A9P5ZNL9"/>
<dbReference type="GO" id="GO:0031625">
    <property type="term" value="F:ubiquitin protein ligase binding"/>
    <property type="evidence" value="ECO:0007669"/>
    <property type="project" value="InterPro"/>
</dbReference>
<gene>
    <name evidence="8" type="ORF">BDN71DRAFT_1452664</name>
</gene>
<organism evidence="8 9">
    <name type="scientific">Pleurotus eryngii</name>
    <name type="common">Boletus of the steppes</name>
    <dbReference type="NCBI Taxonomy" id="5323"/>
    <lineage>
        <taxon>Eukaryota</taxon>
        <taxon>Fungi</taxon>
        <taxon>Dikarya</taxon>
        <taxon>Basidiomycota</taxon>
        <taxon>Agaricomycotina</taxon>
        <taxon>Agaricomycetes</taxon>
        <taxon>Agaricomycetidae</taxon>
        <taxon>Agaricales</taxon>
        <taxon>Pleurotineae</taxon>
        <taxon>Pleurotaceae</taxon>
        <taxon>Pleurotus</taxon>
    </lineage>
</organism>
<dbReference type="SMART" id="SM00182">
    <property type="entry name" value="CULLIN"/>
    <property type="match status" value="1"/>
</dbReference>
<evidence type="ECO:0000256" key="2">
    <source>
        <dbReference type="ARBA" id="ARBA00022499"/>
    </source>
</evidence>
<comment type="caution">
    <text evidence="8">The sequence shown here is derived from an EMBL/GenBank/DDBJ whole genome shotgun (WGS) entry which is preliminary data.</text>
</comment>
<comment type="similarity">
    <text evidence="1 4 5">Belongs to the cullin family.</text>
</comment>
<dbReference type="InterPro" id="IPR036390">
    <property type="entry name" value="WH_DNA-bd_sf"/>
</dbReference>
<dbReference type="Gene3D" id="1.10.10.10">
    <property type="entry name" value="Winged helix-like DNA-binding domain superfamily/Winged helix DNA-binding domain"/>
    <property type="match status" value="1"/>
</dbReference>
<keyword evidence="3" id="KW-0832">Ubl conjugation</keyword>
<evidence type="ECO:0000256" key="1">
    <source>
        <dbReference type="ARBA" id="ARBA00006019"/>
    </source>
</evidence>
<sequence>MANVYTLLTLPQTSNGLTSFKFSVTGNTDDELTARKAPRLESDLDCASASRTSKGAPSASTGPFRIKLLGYNVERPLARDSFVLLKRCLRVLLSKNPTEYPELPLSYVGIYDMCCAMVCDAELGDGLYEDVRLEVEKCIDALLAQLDEEQEHIQWLSNFVECCAWFEKQIALLSSLFTYLDQVHVKPNPNLQTIRELAFTKFGDRILSDRVIVLKLHSGVKDVINAERGLWMTNEANRTLISNVVSHLTTHHKYASLEMHYLEFTKEFYLNESREQAASIKSAKEFFKQVDRRIEYEVALSKEVLCVSSWSIVRETTERALMEGRGEWLANEALRSSLAEMDLATLGKMYKLFVKVGVQHLLKLSFRNYVSDKAKQIVTDAQMDDSMVLRLLELKKDMNRAVTTSFVDQASVPSPTSQSGLATTSTSASTPIPNKEFFQASDEGFRAGFKARRNKPAELIAKHLDKLMRKGQGASSDAEYTRLLESVLGLYRYTDDKDVFRTFYHRSLAKRLLLEKSASDDIEKDMLKKLKDQYDAEFGMAEDMFKDLSLSRDMMRDFHNSLSAESAGRSLTAMVLQRSAWPFAVPKTTIDLLPQMQEDLQTFTEYYKKKHQGRILNWDHALGTATLKGRFDPGPKELSVSLYQAIILLMFNDVDEIPFTDIKEQILLEDAELRRTLQSLACGKLRVLKKVPPGRDVADADVFRFNADFSDPRPKVHINSIQAKVSPEESKRTNTSIEGDRKHYLDAAVVRIMKGRKEMKIEELTAETINSVKSHFVPDVQVIKQRIEALVEMEYLARDLKDKKLFRYLA</sequence>
<protein>
    <submittedName>
        <fullName evidence="8">Cullin-4B</fullName>
    </submittedName>
</protein>
<evidence type="ECO:0000256" key="3">
    <source>
        <dbReference type="ARBA" id="ARBA00022843"/>
    </source>
</evidence>
<keyword evidence="2" id="KW-1017">Isopeptide bond</keyword>
<dbReference type="PANTHER" id="PTHR11932">
    <property type="entry name" value="CULLIN"/>
    <property type="match status" value="1"/>
</dbReference>
<dbReference type="OrthoDB" id="27073at2759"/>
<dbReference type="PROSITE" id="PS50069">
    <property type="entry name" value="CULLIN_2"/>
    <property type="match status" value="1"/>
</dbReference>
<evidence type="ECO:0000256" key="5">
    <source>
        <dbReference type="RuleBase" id="RU003829"/>
    </source>
</evidence>
<dbReference type="SUPFAM" id="SSF75632">
    <property type="entry name" value="Cullin homology domain"/>
    <property type="match status" value="1"/>
</dbReference>
<dbReference type="SUPFAM" id="SSF74788">
    <property type="entry name" value="Cullin repeat-like"/>
    <property type="match status" value="1"/>
</dbReference>
<feature type="region of interest" description="Disordered" evidence="6">
    <location>
        <begin position="409"/>
        <end position="434"/>
    </location>
</feature>
<dbReference type="InterPro" id="IPR016158">
    <property type="entry name" value="Cullin_homology"/>
</dbReference>
<dbReference type="FunFam" id="1.10.10.10:FF:000014">
    <property type="entry name" value="Cullin 1"/>
    <property type="match status" value="1"/>
</dbReference>
<dbReference type="InterPro" id="IPR016159">
    <property type="entry name" value="Cullin_repeat-like_dom_sf"/>
</dbReference>
<proteinExistence type="inferred from homology"/>